<evidence type="ECO:0000256" key="6">
    <source>
        <dbReference type="SAM" id="Phobius"/>
    </source>
</evidence>
<dbReference type="Pfam" id="PF03553">
    <property type="entry name" value="Na_H_antiporter"/>
    <property type="match status" value="1"/>
</dbReference>
<dbReference type="PANTHER" id="PTHR43478:SF1">
    <property type="entry name" value="NA+_H+ ANTIPORTER NHAC-LIKE C-TERMINAL DOMAIN-CONTAINING PROTEIN"/>
    <property type="match status" value="1"/>
</dbReference>
<dbReference type="AlphaFoldDB" id="A0A1G5E554"/>
<evidence type="ECO:0000313" key="9">
    <source>
        <dbReference type="Proteomes" id="UP000198636"/>
    </source>
</evidence>
<keyword evidence="5 6" id="KW-0472">Membrane</keyword>
<accession>A0A1G5E554</accession>
<feature type="transmembrane region" description="Helical" evidence="6">
    <location>
        <begin position="143"/>
        <end position="165"/>
    </location>
</feature>
<feature type="transmembrane region" description="Helical" evidence="6">
    <location>
        <begin position="254"/>
        <end position="271"/>
    </location>
</feature>
<evidence type="ECO:0000259" key="7">
    <source>
        <dbReference type="Pfam" id="PF03553"/>
    </source>
</evidence>
<name>A0A1G5E554_9FIRM</name>
<evidence type="ECO:0000256" key="1">
    <source>
        <dbReference type="ARBA" id="ARBA00004651"/>
    </source>
</evidence>
<dbReference type="RefSeq" id="WP_091540824.1">
    <property type="nucleotide sequence ID" value="NZ_FMUS01000005.1"/>
</dbReference>
<dbReference type="STRING" id="1120976.SAMN03080606_01051"/>
<evidence type="ECO:0000256" key="4">
    <source>
        <dbReference type="ARBA" id="ARBA00022989"/>
    </source>
</evidence>
<dbReference type="InterPro" id="IPR018461">
    <property type="entry name" value="Na/H_Antiport_NhaC-like_C"/>
</dbReference>
<evidence type="ECO:0000256" key="2">
    <source>
        <dbReference type="ARBA" id="ARBA00022475"/>
    </source>
</evidence>
<feature type="domain" description="Na+/H+ antiporter NhaC-like C-terminal" evidence="7">
    <location>
        <begin position="156"/>
        <end position="464"/>
    </location>
</feature>
<feature type="transmembrane region" description="Helical" evidence="6">
    <location>
        <begin position="322"/>
        <end position="346"/>
    </location>
</feature>
<dbReference type="Proteomes" id="UP000198636">
    <property type="component" value="Unassembled WGS sequence"/>
</dbReference>
<feature type="transmembrane region" description="Helical" evidence="6">
    <location>
        <begin position="405"/>
        <end position="425"/>
    </location>
</feature>
<proteinExistence type="predicted"/>
<keyword evidence="9" id="KW-1185">Reference proteome</keyword>
<dbReference type="PANTHER" id="PTHR43478">
    <property type="entry name" value="NA+/H+ ANTIPORTER-RELATED"/>
    <property type="match status" value="1"/>
</dbReference>
<dbReference type="EMBL" id="FMUS01000005">
    <property type="protein sequence ID" value="SCY22082.1"/>
    <property type="molecule type" value="Genomic_DNA"/>
</dbReference>
<sequence length="468" mass="50899">MIWLSLIPPLITIVITFKTKKLIPALFTGVVVGSFINTRSLLGGITEIGSYIIDAVADKDSAYTLGFLISFGALADLIEMAGGIAGFSDKVSKWIKSEKGVLGWAWFLSIFTFFDSSFHTIAVGTMLNPVLQKVKGSKEKFAFVLSVTSLQLILLIPIATAYLGYMVTLVTNNIRGTGITESAYMIVVKSVIWNFFSWSMLLLAALVSLMGLGFGRIKLGRAIAIEEEFTEAHIEREEKASEQIEEYPKKSRNLLIPVLILLISTIFFFWWTGREEAETFFGALSAANFNASIFAGVLLTLLITSIYFMLQKISLAEIEAHIIIGAEKVMGLVMILVLSWALTLVTEELGFNRLIAEGMIKNIPNFLIPSVLFLIAGILAYTIGSSWATWALIMPLAITFAINSGINVAIMVGTVWAGGAVADVVSPLSAQMSDTSFGDHLITSLPYVIAGVVLSLAGYLLIGFTIVR</sequence>
<comment type="subcellular location">
    <subcellularLocation>
        <location evidence="1">Cell membrane</location>
        <topology evidence="1">Multi-pass membrane protein</topology>
    </subcellularLocation>
</comment>
<evidence type="ECO:0000256" key="5">
    <source>
        <dbReference type="ARBA" id="ARBA00023136"/>
    </source>
</evidence>
<feature type="transmembrane region" description="Helical" evidence="6">
    <location>
        <begin position="104"/>
        <end position="131"/>
    </location>
</feature>
<evidence type="ECO:0000313" key="8">
    <source>
        <dbReference type="EMBL" id="SCY22082.1"/>
    </source>
</evidence>
<keyword evidence="3 6" id="KW-0812">Transmembrane</keyword>
<gene>
    <name evidence="8" type="ORF">SAMN03080606_01051</name>
</gene>
<feature type="transmembrane region" description="Helical" evidence="6">
    <location>
        <begin position="22"/>
        <end position="42"/>
    </location>
</feature>
<reference evidence="8 9" key="1">
    <citation type="submission" date="2016-10" db="EMBL/GenBank/DDBJ databases">
        <authorList>
            <person name="de Groot N.N."/>
        </authorList>
    </citation>
    <scope>NUCLEOTIDE SEQUENCE [LARGE SCALE GENOMIC DNA]</scope>
    <source>
        <strain evidence="8 9">DSM 18978</strain>
    </source>
</reference>
<dbReference type="OrthoDB" id="9762978at2"/>
<feature type="transmembrane region" description="Helical" evidence="6">
    <location>
        <begin position="366"/>
        <end position="393"/>
    </location>
</feature>
<protein>
    <submittedName>
        <fullName evidence="8">Transporter, NhaC family (TC 2.A.35)</fullName>
    </submittedName>
</protein>
<feature type="transmembrane region" description="Helical" evidence="6">
    <location>
        <begin position="445"/>
        <end position="467"/>
    </location>
</feature>
<keyword evidence="2" id="KW-1003">Cell membrane</keyword>
<feature type="transmembrane region" description="Helical" evidence="6">
    <location>
        <begin position="191"/>
        <end position="214"/>
    </location>
</feature>
<feature type="transmembrane region" description="Helical" evidence="6">
    <location>
        <begin position="62"/>
        <end position="84"/>
    </location>
</feature>
<organism evidence="8 9">
    <name type="scientific">Alkaliphilus peptidifermentans DSM 18978</name>
    <dbReference type="NCBI Taxonomy" id="1120976"/>
    <lineage>
        <taxon>Bacteria</taxon>
        <taxon>Bacillati</taxon>
        <taxon>Bacillota</taxon>
        <taxon>Clostridia</taxon>
        <taxon>Peptostreptococcales</taxon>
        <taxon>Natronincolaceae</taxon>
        <taxon>Alkaliphilus</taxon>
    </lineage>
</organism>
<keyword evidence="4 6" id="KW-1133">Transmembrane helix</keyword>
<dbReference type="GO" id="GO:0005886">
    <property type="term" value="C:plasma membrane"/>
    <property type="evidence" value="ECO:0007669"/>
    <property type="project" value="UniProtKB-SubCell"/>
</dbReference>
<evidence type="ECO:0000256" key="3">
    <source>
        <dbReference type="ARBA" id="ARBA00022692"/>
    </source>
</evidence>
<feature type="transmembrane region" description="Helical" evidence="6">
    <location>
        <begin position="291"/>
        <end position="310"/>
    </location>
</feature>